<proteinExistence type="predicted"/>
<dbReference type="PANTHER" id="PTHR34883:SF16">
    <property type="entry name" value="RICH PROTEIN, PUTATIVE-RELATED"/>
    <property type="match status" value="1"/>
</dbReference>
<feature type="chain" id="PRO_5004921602" evidence="2">
    <location>
        <begin position="19"/>
        <end position="322"/>
    </location>
</feature>
<dbReference type="InterPro" id="IPR008972">
    <property type="entry name" value="Cupredoxin"/>
</dbReference>
<dbReference type="SUPFAM" id="SSF49503">
    <property type="entry name" value="Cupredoxins"/>
    <property type="match status" value="1"/>
</dbReference>
<dbReference type="OrthoDB" id="2331100at2759"/>
<dbReference type="STRING" id="1432307.W9C4Q7"/>
<reference evidence="3 4" key="1">
    <citation type="journal article" date="2014" name="Genome Announc.">
        <title>Draft genome sequence of Sclerotinia borealis, a psychrophilic plant pathogenic fungus.</title>
        <authorList>
            <person name="Mardanov A.V."/>
            <person name="Beletsky A.V."/>
            <person name="Kadnikov V.V."/>
            <person name="Ignatov A.N."/>
            <person name="Ravin N.V."/>
        </authorList>
    </citation>
    <scope>NUCLEOTIDE SEQUENCE [LARGE SCALE GENOMIC DNA]</scope>
    <source>
        <strain evidence="4">F-4157</strain>
    </source>
</reference>
<name>W9C4Q7_SCLBF</name>
<feature type="compositionally biased region" description="Polar residues" evidence="1">
    <location>
        <begin position="45"/>
        <end position="57"/>
    </location>
</feature>
<dbReference type="HOGENOM" id="CLU_863717_0_0_1"/>
<feature type="compositionally biased region" description="Low complexity" evidence="1">
    <location>
        <begin position="80"/>
        <end position="102"/>
    </location>
</feature>
<comment type="caution">
    <text evidence="3">The sequence shown here is derived from an EMBL/GenBank/DDBJ whole genome shotgun (WGS) entry which is preliminary data.</text>
</comment>
<dbReference type="PANTHER" id="PTHR34883">
    <property type="entry name" value="SERINE-RICH PROTEIN, PUTATIVE-RELATED-RELATED"/>
    <property type="match status" value="1"/>
</dbReference>
<evidence type="ECO:0000256" key="2">
    <source>
        <dbReference type="SAM" id="SignalP"/>
    </source>
</evidence>
<dbReference type="AlphaFoldDB" id="W9C4Q7"/>
<feature type="signal peptide" evidence="2">
    <location>
        <begin position="1"/>
        <end position="18"/>
    </location>
</feature>
<sequence length="322" mass="33630">MKFSSISTISGLFALTSAQLTTDTVSVASSFTLPTTITQINTITEGGSDSYQTSSGPAFSATTTADSSITSDYMTAASGTTTSDSYSYDGGSESTEATTATSDDYNGESYSTDATTTTPPSSTSTSSPYSYSPSRTVHNITVGAQGLKLFSPNQLNASLGDIVRFNFLARNATVTQSNLDTPCIPNGGADTGFNQFNPENQTDVFVREFLVNTTEPIWLYCAQTLPKSHCQNGMVLGINPAGKFDAYLEKAIESGGTRLMSVQDGGKGKGMGDGEASTFLSSGMAEAEVSTMTSSEAGYTATATSMAAYGYTDVVKGRKFRA</sequence>
<keyword evidence="2" id="KW-0732">Signal</keyword>
<feature type="region of interest" description="Disordered" evidence="1">
    <location>
        <begin position="45"/>
        <end position="64"/>
    </location>
</feature>
<dbReference type="Proteomes" id="UP000019487">
    <property type="component" value="Unassembled WGS sequence"/>
</dbReference>
<gene>
    <name evidence="3" type="ORF">SBOR_8786</name>
</gene>
<evidence type="ECO:0000256" key="1">
    <source>
        <dbReference type="SAM" id="MobiDB-lite"/>
    </source>
</evidence>
<protein>
    <submittedName>
        <fullName evidence="3">Serine-threonine rich protein</fullName>
    </submittedName>
</protein>
<feature type="compositionally biased region" description="Low complexity" evidence="1">
    <location>
        <begin position="109"/>
        <end position="133"/>
    </location>
</feature>
<dbReference type="EMBL" id="AYSA01000572">
    <property type="protein sequence ID" value="ESZ90841.1"/>
    <property type="molecule type" value="Genomic_DNA"/>
</dbReference>
<accession>W9C4Q7</accession>
<dbReference type="InterPro" id="IPR052953">
    <property type="entry name" value="Ser-rich/MCO-related"/>
</dbReference>
<feature type="region of interest" description="Disordered" evidence="1">
    <location>
        <begin position="80"/>
        <end position="133"/>
    </location>
</feature>
<evidence type="ECO:0000313" key="4">
    <source>
        <dbReference type="Proteomes" id="UP000019487"/>
    </source>
</evidence>
<dbReference type="CDD" id="cd00920">
    <property type="entry name" value="Cupredoxin"/>
    <property type="match status" value="1"/>
</dbReference>
<keyword evidence="4" id="KW-1185">Reference proteome</keyword>
<evidence type="ECO:0000313" key="3">
    <source>
        <dbReference type="EMBL" id="ESZ90841.1"/>
    </source>
</evidence>
<dbReference type="Gene3D" id="2.60.40.420">
    <property type="entry name" value="Cupredoxins - blue copper proteins"/>
    <property type="match status" value="1"/>
</dbReference>
<organism evidence="3 4">
    <name type="scientific">Sclerotinia borealis (strain F-4128)</name>
    <dbReference type="NCBI Taxonomy" id="1432307"/>
    <lineage>
        <taxon>Eukaryota</taxon>
        <taxon>Fungi</taxon>
        <taxon>Dikarya</taxon>
        <taxon>Ascomycota</taxon>
        <taxon>Pezizomycotina</taxon>
        <taxon>Leotiomycetes</taxon>
        <taxon>Helotiales</taxon>
        <taxon>Sclerotiniaceae</taxon>
        <taxon>Sclerotinia</taxon>
    </lineage>
</organism>